<dbReference type="Pfam" id="PF21530">
    <property type="entry name" value="Pif1_2B_dom"/>
    <property type="match status" value="1"/>
</dbReference>
<dbReference type="OrthoDB" id="416437at2759"/>
<comment type="subcellular location">
    <subcellularLocation>
        <location evidence="1">Membrane</location>
        <topology evidence="1">Multi-pass membrane protein</topology>
    </subcellularLocation>
</comment>
<keyword evidence="13" id="KW-0233">DNA recombination</keyword>
<sequence length="767" mass="85710">MDIQPCGTNESIAYYIAKYVSKSEPTNLDGEVSRAIQQIRREETDVSRKLFKICMRILRERQVSACECVFRLCHLSMRDSSRKTIFVNTRKAEQRICDVICHTKPPVINEESIDTDAYAPHEQTRKRLITLTDNTKMTIRNTPAVVRVPNFVAASDPESYYYSLLIQYMPYRNEAELLGEFNSARDAFLANEESLRQTNAYLEIYRERDRQLENAFAQVHAFQILEHAEPMELDHEEEVPYLPMNEDQFLQAKQSMNAGQKEIFTLVTQSIQNQMSGAEERLKIFFTGGAGVGKTFLLKLIRDQINRCYAKDAVKVCSLTGVAARLINGATIHSTLKLPVQKDGRITGTPVFKQPEHLQPATHLWRLFTLCELTENMRQQGDQTFIDILNALRVGELTTQHFSILMGRLLQDTSDEFAIDKALRVYPTNQQVNDHNSAVLNLYRNNGARIYKIKAQDQLVHATRNADNVDIATIIPADINKTGGLPAELEIFVGAKVMLRSNIDVSKGLVNGAIGYINEIVWPQFRRTQMYATDVPSVRIDFARDGVHLIHPKAIQFPAKNNYGTAERRMLPLILSWASTIHKMQGSTVDHAVVYLGAKLFEEGQAYVALSRVSSTASYINNIYSSSFTFRVILYFSVVYLLGAALTCAAAVPPLGLPQTTISMIGLTLIATGSGGIKPYVAAFGGDQISAQHSGRLTVFAALGRIVPAIGSPRRGPVSVRVNMMNSIILYNDPSRSIKINALFRSDSDLGSALVVSLFHSDSDSGH</sequence>
<proteinExistence type="inferred from homology"/>
<keyword evidence="5 13" id="KW-0378">Hydrolase</keyword>
<dbReference type="InterPro" id="IPR027417">
    <property type="entry name" value="P-loop_NTPase"/>
</dbReference>
<evidence type="ECO:0000259" key="14">
    <source>
        <dbReference type="Pfam" id="PF05970"/>
    </source>
</evidence>
<gene>
    <name evidence="16" type="primary">pif1</name>
    <name evidence="16" type="ORF">EVAR_68413_1</name>
</gene>
<evidence type="ECO:0000256" key="2">
    <source>
        <dbReference type="ARBA" id="ARBA00022692"/>
    </source>
</evidence>
<evidence type="ECO:0000256" key="8">
    <source>
        <dbReference type="ARBA" id="ARBA00022989"/>
    </source>
</evidence>
<evidence type="ECO:0000256" key="9">
    <source>
        <dbReference type="ARBA" id="ARBA00023125"/>
    </source>
</evidence>
<evidence type="ECO:0000256" key="6">
    <source>
        <dbReference type="ARBA" id="ARBA00022806"/>
    </source>
</evidence>
<dbReference type="GO" id="GO:0006281">
    <property type="term" value="P:DNA repair"/>
    <property type="evidence" value="ECO:0007669"/>
    <property type="project" value="UniProtKB-KW"/>
</dbReference>
<keyword evidence="6 13" id="KW-0347">Helicase</keyword>
<dbReference type="Pfam" id="PF05970">
    <property type="entry name" value="PIF1"/>
    <property type="match status" value="1"/>
</dbReference>
<name>A0A4C1ZQA7_EUMVA</name>
<keyword evidence="7 13" id="KW-0067">ATP-binding</keyword>
<dbReference type="Proteomes" id="UP000299102">
    <property type="component" value="Unassembled WGS sequence"/>
</dbReference>
<dbReference type="InterPro" id="IPR051055">
    <property type="entry name" value="PIF1_helicase"/>
</dbReference>
<dbReference type="InterPro" id="IPR049163">
    <property type="entry name" value="Pif1-like_2B_dom"/>
</dbReference>
<feature type="domain" description="DNA helicase Pif1-like 2B" evidence="15">
    <location>
        <begin position="487"/>
        <end position="519"/>
    </location>
</feature>
<dbReference type="Gene3D" id="2.30.30.940">
    <property type="match status" value="1"/>
</dbReference>
<protein>
    <recommendedName>
        <fullName evidence="13">ATP-dependent DNA helicase</fullName>
        <ecNumber evidence="13">5.6.2.3</ecNumber>
    </recommendedName>
</protein>
<reference evidence="16 17" key="1">
    <citation type="journal article" date="2019" name="Commun. Biol.">
        <title>The bagworm genome reveals a unique fibroin gene that provides high tensile strength.</title>
        <authorList>
            <person name="Kono N."/>
            <person name="Nakamura H."/>
            <person name="Ohtoshi R."/>
            <person name="Tomita M."/>
            <person name="Numata K."/>
            <person name="Arakawa K."/>
        </authorList>
    </citation>
    <scope>NUCLEOTIDE SEQUENCE [LARGE SCALE GENOMIC DNA]</scope>
</reference>
<evidence type="ECO:0000256" key="5">
    <source>
        <dbReference type="ARBA" id="ARBA00022801"/>
    </source>
</evidence>
<dbReference type="GO" id="GO:0016887">
    <property type="term" value="F:ATP hydrolysis activity"/>
    <property type="evidence" value="ECO:0007669"/>
    <property type="project" value="RHEA"/>
</dbReference>
<keyword evidence="3 13" id="KW-0547">Nucleotide-binding</keyword>
<comment type="cofactor">
    <cofactor evidence="13">
        <name>Mg(2+)</name>
        <dbReference type="ChEBI" id="CHEBI:18420"/>
    </cofactor>
</comment>
<evidence type="ECO:0000256" key="4">
    <source>
        <dbReference type="ARBA" id="ARBA00022763"/>
    </source>
</evidence>
<dbReference type="InterPro" id="IPR036259">
    <property type="entry name" value="MFS_trans_sf"/>
</dbReference>
<evidence type="ECO:0000256" key="11">
    <source>
        <dbReference type="ARBA" id="ARBA00023204"/>
    </source>
</evidence>
<evidence type="ECO:0000313" key="16">
    <source>
        <dbReference type="EMBL" id="GBP91071.1"/>
    </source>
</evidence>
<evidence type="ECO:0000256" key="3">
    <source>
        <dbReference type="ARBA" id="ARBA00022741"/>
    </source>
</evidence>
<dbReference type="GO" id="GO:0006310">
    <property type="term" value="P:DNA recombination"/>
    <property type="evidence" value="ECO:0007669"/>
    <property type="project" value="UniProtKB-KW"/>
</dbReference>
<organism evidence="16 17">
    <name type="scientific">Eumeta variegata</name>
    <name type="common">Bagworm moth</name>
    <name type="synonym">Eumeta japonica</name>
    <dbReference type="NCBI Taxonomy" id="151549"/>
    <lineage>
        <taxon>Eukaryota</taxon>
        <taxon>Metazoa</taxon>
        <taxon>Ecdysozoa</taxon>
        <taxon>Arthropoda</taxon>
        <taxon>Hexapoda</taxon>
        <taxon>Insecta</taxon>
        <taxon>Pterygota</taxon>
        <taxon>Neoptera</taxon>
        <taxon>Endopterygota</taxon>
        <taxon>Lepidoptera</taxon>
        <taxon>Glossata</taxon>
        <taxon>Ditrysia</taxon>
        <taxon>Tineoidea</taxon>
        <taxon>Psychidae</taxon>
        <taxon>Oiketicinae</taxon>
        <taxon>Eumeta</taxon>
    </lineage>
</organism>
<keyword evidence="12" id="KW-0413">Isomerase</keyword>
<dbReference type="InterPro" id="IPR000109">
    <property type="entry name" value="POT_fam"/>
</dbReference>
<keyword evidence="10" id="KW-0472">Membrane</keyword>
<comment type="catalytic activity">
    <reaction evidence="13">
        <text>ATP + H2O = ADP + phosphate + H(+)</text>
        <dbReference type="Rhea" id="RHEA:13065"/>
        <dbReference type="ChEBI" id="CHEBI:15377"/>
        <dbReference type="ChEBI" id="CHEBI:15378"/>
        <dbReference type="ChEBI" id="CHEBI:30616"/>
        <dbReference type="ChEBI" id="CHEBI:43474"/>
        <dbReference type="ChEBI" id="CHEBI:456216"/>
        <dbReference type="EC" id="5.6.2.3"/>
    </reaction>
</comment>
<keyword evidence="11 13" id="KW-0234">DNA repair</keyword>
<dbReference type="GO" id="GO:0000723">
    <property type="term" value="P:telomere maintenance"/>
    <property type="evidence" value="ECO:0007669"/>
    <property type="project" value="InterPro"/>
</dbReference>
<evidence type="ECO:0000313" key="17">
    <source>
        <dbReference type="Proteomes" id="UP000299102"/>
    </source>
</evidence>
<dbReference type="GO" id="GO:0005524">
    <property type="term" value="F:ATP binding"/>
    <property type="evidence" value="ECO:0007669"/>
    <property type="project" value="UniProtKB-KW"/>
</dbReference>
<evidence type="ECO:0000256" key="10">
    <source>
        <dbReference type="ARBA" id="ARBA00023136"/>
    </source>
</evidence>
<dbReference type="EC" id="5.6.2.3" evidence="13"/>
<dbReference type="EMBL" id="BGZK01002140">
    <property type="protein sequence ID" value="GBP91071.1"/>
    <property type="molecule type" value="Genomic_DNA"/>
</dbReference>
<evidence type="ECO:0000256" key="7">
    <source>
        <dbReference type="ARBA" id="ARBA00022840"/>
    </source>
</evidence>
<evidence type="ECO:0000259" key="15">
    <source>
        <dbReference type="Pfam" id="PF21530"/>
    </source>
</evidence>
<dbReference type="PANTHER" id="PTHR47642:SF5">
    <property type="entry name" value="ATP-DEPENDENT DNA HELICASE"/>
    <property type="match status" value="1"/>
</dbReference>
<dbReference type="GO" id="GO:0016020">
    <property type="term" value="C:membrane"/>
    <property type="evidence" value="ECO:0007669"/>
    <property type="project" value="UniProtKB-SubCell"/>
</dbReference>
<dbReference type="Gene3D" id="3.40.50.300">
    <property type="entry name" value="P-loop containing nucleotide triphosphate hydrolases"/>
    <property type="match status" value="3"/>
</dbReference>
<dbReference type="GO" id="GO:0022857">
    <property type="term" value="F:transmembrane transporter activity"/>
    <property type="evidence" value="ECO:0007669"/>
    <property type="project" value="InterPro"/>
</dbReference>
<dbReference type="InterPro" id="IPR010285">
    <property type="entry name" value="DNA_helicase_pif1-like_DEAD"/>
</dbReference>
<feature type="domain" description="DNA helicase Pif1-like DEAD-box helicase" evidence="14">
    <location>
        <begin position="256"/>
        <end position="344"/>
    </location>
</feature>
<keyword evidence="4 13" id="KW-0227">DNA damage</keyword>
<keyword evidence="8" id="KW-1133">Transmembrane helix</keyword>
<dbReference type="PANTHER" id="PTHR47642">
    <property type="entry name" value="ATP-DEPENDENT DNA HELICASE"/>
    <property type="match status" value="1"/>
</dbReference>
<comment type="similarity">
    <text evidence="13">Belongs to the helicase family.</text>
</comment>
<evidence type="ECO:0000256" key="1">
    <source>
        <dbReference type="ARBA" id="ARBA00004141"/>
    </source>
</evidence>
<evidence type="ECO:0000256" key="13">
    <source>
        <dbReference type="RuleBase" id="RU363044"/>
    </source>
</evidence>
<keyword evidence="17" id="KW-1185">Reference proteome</keyword>
<accession>A0A4C1ZQA7</accession>
<dbReference type="SUPFAM" id="SSF52540">
    <property type="entry name" value="P-loop containing nucleoside triphosphate hydrolases"/>
    <property type="match status" value="2"/>
</dbReference>
<dbReference type="CDD" id="cd18809">
    <property type="entry name" value="SF1_C_RecD"/>
    <property type="match status" value="1"/>
</dbReference>
<comment type="caution">
    <text evidence="16">The sequence shown here is derived from an EMBL/GenBank/DDBJ whole genome shotgun (WGS) entry which is preliminary data.</text>
</comment>
<dbReference type="Gene3D" id="1.20.1250.20">
    <property type="entry name" value="MFS general substrate transporter like domains"/>
    <property type="match status" value="1"/>
</dbReference>
<dbReference type="GO" id="GO:0043139">
    <property type="term" value="F:5'-3' DNA helicase activity"/>
    <property type="evidence" value="ECO:0007669"/>
    <property type="project" value="UniProtKB-EC"/>
</dbReference>
<keyword evidence="2" id="KW-0812">Transmembrane</keyword>
<dbReference type="AlphaFoldDB" id="A0A4C1ZQA7"/>
<dbReference type="Pfam" id="PF00854">
    <property type="entry name" value="PTR2"/>
    <property type="match status" value="1"/>
</dbReference>
<keyword evidence="9" id="KW-0238">DNA-binding</keyword>
<evidence type="ECO:0000256" key="12">
    <source>
        <dbReference type="ARBA" id="ARBA00023235"/>
    </source>
</evidence>